<sequence>MQILLNIDVPVLEPAIRFYTEGLGLTLMRTLGGRVAELAGAGAPIYLLEKPDGSRPAPGAEARHYGRHWTPVHADFVVPDVDAAVARAVAAGAVLEHGPETQVWGRIAHLADPFGNGLCLLRFSAAGYAAVADQVAAAG</sequence>
<name>A0A261T457_9BORD</name>
<dbReference type="AlphaFoldDB" id="A0A261T457"/>
<dbReference type="Proteomes" id="UP000216913">
    <property type="component" value="Unassembled WGS sequence"/>
</dbReference>
<comment type="caution">
    <text evidence="2">The sequence shown here is derived from an EMBL/GenBank/DDBJ whole genome shotgun (WGS) entry which is preliminary data.</text>
</comment>
<dbReference type="Gene3D" id="3.10.180.10">
    <property type="entry name" value="2,3-Dihydroxybiphenyl 1,2-Dioxygenase, domain 1"/>
    <property type="match status" value="1"/>
</dbReference>
<dbReference type="InterPro" id="IPR037523">
    <property type="entry name" value="VOC_core"/>
</dbReference>
<protein>
    <submittedName>
        <fullName evidence="2">Glyoxalase</fullName>
    </submittedName>
</protein>
<dbReference type="InterPro" id="IPR029068">
    <property type="entry name" value="Glyas_Bleomycin-R_OHBP_Dase"/>
</dbReference>
<dbReference type="RefSeq" id="WP_094804125.1">
    <property type="nucleotide sequence ID" value="NZ_NEVP01000015.1"/>
</dbReference>
<keyword evidence="3" id="KW-1185">Reference proteome</keyword>
<dbReference type="EMBL" id="NEVP01000015">
    <property type="protein sequence ID" value="OZI44131.1"/>
    <property type="molecule type" value="Genomic_DNA"/>
</dbReference>
<evidence type="ECO:0000313" key="2">
    <source>
        <dbReference type="EMBL" id="OZI44131.1"/>
    </source>
</evidence>
<evidence type="ECO:0000313" key="3">
    <source>
        <dbReference type="Proteomes" id="UP000216913"/>
    </source>
</evidence>
<accession>A0A261T457</accession>
<dbReference type="PROSITE" id="PS51819">
    <property type="entry name" value="VOC"/>
    <property type="match status" value="1"/>
</dbReference>
<dbReference type="InterPro" id="IPR041581">
    <property type="entry name" value="Glyoxalase_6"/>
</dbReference>
<dbReference type="Pfam" id="PF18029">
    <property type="entry name" value="Glyoxalase_6"/>
    <property type="match status" value="1"/>
</dbReference>
<reference evidence="2 3" key="1">
    <citation type="submission" date="2017-05" db="EMBL/GenBank/DDBJ databases">
        <title>Complete and WGS of Bordetella genogroups.</title>
        <authorList>
            <person name="Spilker T."/>
            <person name="LiPuma J."/>
        </authorList>
    </citation>
    <scope>NUCLEOTIDE SEQUENCE [LARGE SCALE GENOMIC DNA]</scope>
    <source>
        <strain evidence="2 3">AU10456</strain>
    </source>
</reference>
<dbReference type="SUPFAM" id="SSF54593">
    <property type="entry name" value="Glyoxalase/Bleomycin resistance protein/Dihydroxybiphenyl dioxygenase"/>
    <property type="match status" value="1"/>
</dbReference>
<organism evidence="2 3">
    <name type="scientific">Bordetella genomosp. 5</name>
    <dbReference type="NCBI Taxonomy" id="1395608"/>
    <lineage>
        <taxon>Bacteria</taxon>
        <taxon>Pseudomonadati</taxon>
        <taxon>Pseudomonadota</taxon>
        <taxon>Betaproteobacteria</taxon>
        <taxon>Burkholderiales</taxon>
        <taxon>Alcaligenaceae</taxon>
        <taxon>Bordetella</taxon>
    </lineage>
</organism>
<evidence type="ECO:0000259" key="1">
    <source>
        <dbReference type="PROSITE" id="PS51819"/>
    </source>
</evidence>
<dbReference type="OrthoDB" id="5522469at2"/>
<feature type="domain" description="VOC" evidence="1">
    <location>
        <begin position="1"/>
        <end position="123"/>
    </location>
</feature>
<gene>
    <name evidence="2" type="ORF">CAL25_22585</name>
</gene>
<proteinExistence type="predicted"/>
<dbReference type="CDD" id="cd06587">
    <property type="entry name" value="VOC"/>
    <property type="match status" value="1"/>
</dbReference>